<evidence type="ECO:0000256" key="1">
    <source>
        <dbReference type="SAM" id="MobiDB-lite"/>
    </source>
</evidence>
<protein>
    <submittedName>
        <fullName evidence="2">Uncharacterized protein</fullName>
    </submittedName>
</protein>
<accession>A0A9D1WDR1</accession>
<dbReference type="EMBL" id="DXEV01000112">
    <property type="protein sequence ID" value="HIX56983.1"/>
    <property type="molecule type" value="Genomic_DNA"/>
</dbReference>
<organism evidence="2 3">
    <name type="scientific">Candidatus Anaerobiospirillum pullistercoris</name>
    <dbReference type="NCBI Taxonomy" id="2838452"/>
    <lineage>
        <taxon>Bacteria</taxon>
        <taxon>Pseudomonadati</taxon>
        <taxon>Pseudomonadota</taxon>
        <taxon>Gammaproteobacteria</taxon>
        <taxon>Aeromonadales</taxon>
        <taxon>Succinivibrionaceae</taxon>
        <taxon>Anaerobiospirillum</taxon>
    </lineage>
</organism>
<reference evidence="2" key="2">
    <citation type="submission" date="2021-04" db="EMBL/GenBank/DDBJ databases">
        <authorList>
            <person name="Gilroy R."/>
        </authorList>
    </citation>
    <scope>NUCLEOTIDE SEQUENCE</scope>
    <source>
        <strain evidence="2">USASDec5-558</strain>
    </source>
</reference>
<sequence>MGGGTRVLDKSENAESPIQSSLNTDLVQQVKPDNTGSTSPAFTLEDLDLGFRVFKVASSNFLPSYFQVDAISQDMLATLEGNIKHDRSDLDLLFECVLDWHLPLSCPFKTETIAGHQVYDYNDGDLLACFETGVGEAFVHALAQRELKPLRVVMRDSCFQDSASKINLSELFKTVLPEVQLRVI</sequence>
<dbReference type="Proteomes" id="UP000886829">
    <property type="component" value="Unassembled WGS sequence"/>
</dbReference>
<proteinExistence type="predicted"/>
<comment type="caution">
    <text evidence="2">The sequence shown here is derived from an EMBL/GenBank/DDBJ whole genome shotgun (WGS) entry which is preliminary data.</text>
</comment>
<name>A0A9D1WDR1_9GAMM</name>
<dbReference type="AlphaFoldDB" id="A0A9D1WDR1"/>
<gene>
    <name evidence="2" type="ORF">H9850_05880</name>
</gene>
<feature type="region of interest" description="Disordered" evidence="1">
    <location>
        <begin position="1"/>
        <end position="24"/>
    </location>
</feature>
<evidence type="ECO:0000313" key="3">
    <source>
        <dbReference type="Proteomes" id="UP000886829"/>
    </source>
</evidence>
<feature type="compositionally biased region" description="Polar residues" evidence="1">
    <location>
        <begin position="14"/>
        <end position="24"/>
    </location>
</feature>
<evidence type="ECO:0000313" key="2">
    <source>
        <dbReference type="EMBL" id="HIX56983.1"/>
    </source>
</evidence>
<reference evidence="2" key="1">
    <citation type="journal article" date="2021" name="PeerJ">
        <title>Extensive microbial diversity within the chicken gut microbiome revealed by metagenomics and culture.</title>
        <authorList>
            <person name="Gilroy R."/>
            <person name="Ravi A."/>
            <person name="Getino M."/>
            <person name="Pursley I."/>
            <person name="Horton D.L."/>
            <person name="Alikhan N.F."/>
            <person name="Baker D."/>
            <person name="Gharbi K."/>
            <person name="Hall N."/>
            <person name="Watson M."/>
            <person name="Adriaenssens E.M."/>
            <person name="Foster-Nyarko E."/>
            <person name="Jarju S."/>
            <person name="Secka A."/>
            <person name="Antonio M."/>
            <person name="Oren A."/>
            <person name="Chaudhuri R.R."/>
            <person name="La Ragione R."/>
            <person name="Hildebrand F."/>
            <person name="Pallen M.J."/>
        </authorList>
    </citation>
    <scope>NUCLEOTIDE SEQUENCE</scope>
    <source>
        <strain evidence="2">USASDec5-558</strain>
    </source>
</reference>